<reference evidence="1" key="1">
    <citation type="submission" date="2020-05" db="EMBL/GenBank/DDBJ databases">
        <title>Large-scale comparative analyses of tick genomes elucidate their genetic diversity and vector capacities.</title>
        <authorList>
            <person name="Jia N."/>
            <person name="Wang J."/>
            <person name="Shi W."/>
            <person name="Du L."/>
            <person name="Sun Y."/>
            <person name="Zhan W."/>
            <person name="Jiang J."/>
            <person name="Wang Q."/>
            <person name="Zhang B."/>
            <person name="Ji P."/>
            <person name="Sakyi L.B."/>
            <person name="Cui X."/>
            <person name="Yuan T."/>
            <person name="Jiang B."/>
            <person name="Yang W."/>
            <person name="Lam T.T.-Y."/>
            <person name="Chang Q."/>
            <person name="Ding S."/>
            <person name="Wang X."/>
            <person name="Zhu J."/>
            <person name="Ruan X."/>
            <person name="Zhao L."/>
            <person name="Wei J."/>
            <person name="Que T."/>
            <person name="Du C."/>
            <person name="Cheng J."/>
            <person name="Dai P."/>
            <person name="Han X."/>
            <person name="Huang E."/>
            <person name="Gao Y."/>
            <person name="Liu J."/>
            <person name="Shao H."/>
            <person name="Ye R."/>
            <person name="Li L."/>
            <person name="Wei W."/>
            <person name="Wang X."/>
            <person name="Wang C."/>
            <person name="Yang T."/>
            <person name="Huo Q."/>
            <person name="Li W."/>
            <person name="Guo W."/>
            <person name="Chen H."/>
            <person name="Zhou L."/>
            <person name="Ni X."/>
            <person name="Tian J."/>
            <person name="Zhou Y."/>
            <person name="Sheng Y."/>
            <person name="Liu T."/>
            <person name="Pan Y."/>
            <person name="Xia L."/>
            <person name="Li J."/>
            <person name="Zhao F."/>
            <person name="Cao W."/>
        </authorList>
    </citation>
    <scope>NUCLEOTIDE SEQUENCE</scope>
    <source>
        <strain evidence="1">Hyas-2018</strain>
    </source>
</reference>
<gene>
    <name evidence="1" type="ORF">HPB50_015431</name>
</gene>
<dbReference type="EMBL" id="CM023481">
    <property type="protein sequence ID" value="KAH6946831.1"/>
    <property type="molecule type" value="Genomic_DNA"/>
</dbReference>
<comment type="caution">
    <text evidence="1">The sequence shown here is derived from an EMBL/GenBank/DDBJ whole genome shotgun (WGS) entry which is preliminary data.</text>
</comment>
<evidence type="ECO:0000313" key="1">
    <source>
        <dbReference type="EMBL" id="KAH6946831.1"/>
    </source>
</evidence>
<organism evidence="1 2">
    <name type="scientific">Hyalomma asiaticum</name>
    <name type="common">Tick</name>
    <dbReference type="NCBI Taxonomy" id="266040"/>
    <lineage>
        <taxon>Eukaryota</taxon>
        <taxon>Metazoa</taxon>
        <taxon>Ecdysozoa</taxon>
        <taxon>Arthropoda</taxon>
        <taxon>Chelicerata</taxon>
        <taxon>Arachnida</taxon>
        <taxon>Acari</taxon>
        <taxon>Parasitiformes</taxon>
        <taxon>Ixodida</taxon>
        <taxon>Ixodoidea</taxon>
        <taxon>Ixodidae</taxon>
        <taxon>Hyalomminae</taxon>
        <taxon>Hyalomma</taxon>
    </lineage>
</organism>
<protein>
    <submittedName>
        <fullName evidence="1">Uncharacterized protein</fullName>
    </submittedName>
</protein>
<name>A0ACB7TI35_HYAAI</name>
<accession>A0ACB7TI35</accession>
<evidence type="ECO:0000313" key="2">
    <source>
        <dbReference type="Proteomes" id="UP000821845"/>
    </source>
</evidence>
<dbReference type="Proteomes" id="UP000821845">
    <property type="component" value="Chromosome 1"/>
</dbReference>
<keyword evidence="2" id="KW-1185">Reference proteome</keyword>
<proteinExistence type="predicted"/>
<sequence length="171" mass="18669">MTRSAQNSSTSSSRERERAGCTGWKPEGVHQTHSRRTPHKHRPNRLHQPHAIVRSALARAAAAATQRPFIEVRSLATHFVRSSGSCLRRHGAPLGGPWFGPRAVGFSGPPSSPDCENRARSNCGGRESALLQRRLCKRATAPLGNYYVVHAFECTPDAEKGATRPARASRT</sequence>